<accession>A0A9X4H503</accession>
<dbReference type="EMBL" id="JAKOAV010000006">
    <property type="protein sequence ID" value="MDF9407718.1"/>
    <property type="molecule type" value="Genomic_DNA"/>
</dbReference>
<name>A0A9X4H503_9FIRM</name>
<proteinExistence type="predicted"/>
<keyword evidence="1" id="KW-0812">Transmembrane</keyword>
<sequence>MTIKFAQDRVALAVRAIFSTAMGNFLTRSFLVMPLQPNLFVLLIA</sequence>
<dbReference type="RefSeq" id="WP_277442956.1">
    <property type="nucleotide sequence ID" value="NZ_JAKOAV010000006.1"/>
</dbReference>
<protein>
    <submittedName>
        <fullName evidence="2">Uncharacterized protein</fullName>
    </submittedName>
</protein>
<dbReference type="AlphaFoldDB" id="A0A9X4H503"/>
<organism evidence="2 3">
    <name type="scientific">Pelotomaculum isophthalicicum JI</name>
    <dbReference type="NCBI Taxonomy" id="947010"/>
    <lineage>
        <taxon>Bacteria</taxon>
        <taxon>Bacillati</taxon>
        <taxon>Bacillota</taxon>
        <taxon>Clostridia</taxon>
        <taxon>Eubacteriales</taxon>
        <taxon>Desulfotomaculaceae</taxon>
        <taxon>Pelotomaculum</taxon>
    </lineage>
</organism>
<reference evidence="2" key="1">
    <citation type="submission" date="2022-02" db="EMBL/GenBank/DDBJ databases">
        <authorList>
            <person name="Leng L."/>
        </authorList>
    </citation>
    <scope>NUCLEOTIDE SEQUENCE</scope>
    <source>
        <strain evidence="2">JI</strain>
    </source>
</reference>
<keyword evidence="1" id="KW-0472">Membrane</keyword>
<evidence type="ECO:0000313" key="2">
    <source>
        <dbReference type="EMBL" id="MDF9407718.1"/>
    </source>
</evidence>
<evidence type="ECO:0000313" key="3">
    <source>
        <dbReference type="Proteomes" id="UP001154312"/>
    </source>
</evidence>
<keyword evidence="1" id="KW-1133">Transmembrane helix</keyword>
<keyword evidence="3" id="KW-1185">Reference proteome</keyword>
<comment type="caution">
    <text evidence="2">The sequence shown here is derived from an EMBL/GenBank/DDBJ whole genome shotgun (WGS) entry which is preliminary data.</text>
</comment>
<evidence type="ECO:0000256" key="1">
    <source>
        <dbReference type="SAM" id="Phobius"/>
    </source>
</evidence>
<gene>
    <name evidence="2" type="ORF">L7E55_04980</name>
</gene>
<feature type="transmembrane region" description="Helical" evidence="1">
    <location>
        <begin position="12"/>
        <end position="33"/>
    </location>
</feature>
<dbReference type="Proteomes" id="UP001154312">
    <property type="component" value="Unassembled WGS sequence"/>
</dbReference>